<protein>
    <submittedName>
        <fullName evidence="2">Uncharacterized protein</fullName>
    </submittedName>
</protein>
<reference evidence="2" key="1">
    <citation type="journal article" date="2020" name="Stud. Mycol.">
        <title>101 Dothideomycetes genomes: a test case for predicting lifestyles and emergence of pathogens.</title>
        <authorList>
            <person name="Haridas S."/>
            <person name="Albert R."/>
            <person name="Binder M."/>
            <person name="Bloem J."/>
            <person name="Labutti K."/>
            <person name="Salamov A."/>
            <person name="Andreopoulos B."/>
            <person name="Baker S."/>
            <person name="Barry K."/>
            <person name="Bills G."/>
            <person name="Bluhm B."/>
            <person name="Cannon C."/>
            <person name="Castanera R."/>
            <person name="Culley D."/>
            <person name="Daum C."/>
            <person name="Ezra D."/>
            <person name="Gonzalez J."/>
            <person name="Henrissat B."/>
            <person name="Kuo A."/>
            <person name="Liang C."/>
            <person name="Lipzen A."/>
            <person name="Lutzoni F."/>
            <person name="Magnuson J."/>
            <person name="Mondo S."/>
            <person name="Nolan M."/>
            <person name="Ohm R."/>
            <person name="Pangilinan J."/>
            <person name="Park H.-J."/>
            <person name="Ramirez L."/>
            <person name="Alfaro M."/>
            <person name="Sun H."/>
            <person name="Tritt A."/>
            <person name="Yoshinaga Y."/>
            <person name="Zwiers L.-H."/>
            <person name="Turgeon B."/>
            <person name="Goodwin S."/>
            <person name="Spatafora J."/>
            <person name="Crous P."/>
            <person name="Grigoriev I."/>
        </authorList>
    </citation>
    <scope>NUCLEOTIDE SEQUENCE</scope>
    <source>
        <strain evidence="2">CBS 123094</strain>
    </source>
</reference>
<evidence type="ECO:0000313" key="3">
    <source>
        <dbReference type="Proteomes" id="UP000799779"/>
    </source>
</evidence>
<organism evidence="2 3">
    <name type="scientific">Amniculicola lignicola CBS 123094</name>
    <dbReference type="NCBI Taxonomy" id="1392246"/>
    <lineage>
        <taxon>Eukaryota</taxon>
        <taxon>Fungi</taxon>
        <taxon>Dikarya</taxon>
        <taxon>Ascomycota</taxon>
        <taxon>Pezizomycotina</taxon>
        <taxon>Dothideomycetes</taxon>
        <taxon>Pleosporomycetidae</taxon>
        <taxon>Pleosporales</taxon>
        <taxon>Amniculicolaceae</taxon>
        <taxon>Amniculicola</taxon>
    </lineage>
</organism>
<dbReference type="AlphaFoldDB" id="A0A6A5WMJ1"/>
<sequence>MPNTTIEAIRSGKTNPIGAVTPVKLLQKRYHQPTLQLWPSLVLYFAEEFSHKHPRERAAGSHNAAPVELRVAQSRGGSLGRMQKATSGWTRDGARHCASTPKRDDGLPNVVTLTGVVTVVGEICSTAVPLLSPDGQVQETNMLTTQPPAPKICPIPLAAYKARWPCRVQSPESSALKQSSSCSYGSVRCAARWWLARVRRLLSCGSVPWEEETTDDCATNHAEPMPCWPARAGAGDGGAAPAPYARELCRLAVDLLQRAQCQLAMTLHLEPPPGGERQVGSVWPAAAPSQPAGYRLLIPVAVVAVVAVAAQLRRRRSIALSARFPQHHGRRVANRIAATLGCCARAHAVPRPGLPFRRALAVECVPSQRLPRGLNSFNKCALTVFSPPANVTAFYNVVPAPRASDIEDGRGRNALSGASESEPPATTHPPPHV</sequence>
<feature type="region of interest" description="Disordered" evidence="1">
    <location>
        <begin position="405"/>
        <end position="433"/>
    </location>
</feature>
<proteinExistence type="predicted"/>
<dbReference type="EMBL" id="ML977575">
    <property type="protein sequence ID" value="KAF2002922.1"/>
    <property type="molecule type" value="Genomic_DNA"/>
</dbReference>
<accession>A0A6A5WMJ1</accession>
<gene>
    <name evidence="2" type="ORF">P154DRAFT_532773</name>
</gene>
<feature type="region of interest" description="Disordered" evidence="1">
    <location>
        <begin position="74"/>
        <end position="101"/>
    </location>
</feature>
<dbReference type="Proteomes" id="UP000799779">
    <property type="component" value="Unassembled WGS sequence"/>
</dbReference>
<keyword evidence="3" id="KW-1185">Reference proteome</keyword>
<evidence type="ECO:0000256" key="1">
    <source>
        <dbReference type="SAM" id="MobiDB-lite"/>
    </source>
</evidence>
<evidence type="ECO:0000313" key="2">
    <source>
        <dbReference type="EMBL" id="KAF2002922.1"/>
    </source>
</evidence>
<name>A0A6A5WMJ1_9PLEO</name>